<evidence type="ECO:0000256" key="1">
    <source>
        <dbReference type="SAM" id="MobiDB-lite"/>
    </source>
</evidence>
<dbReference type="RefSeq" id="WP_131926115.1">
    <property type="nucleotide sequence ID" value="NZ_SMAG01000008.1"/>
</dbReference>
<dbReference type="SMART" id="SM00460">
    <property type="entry name" value="TGc"/>
    <property type="match status" value="1"/>
</dbReference>
<dbReference type="PANTHER" id="PTHR42736">
    <property type="entry name" value="PROTEIN-GLUTAMINE GAMMA-GLUTAMYLTRANSFERASE"/>
    <property type="match status" value="1"/>
</dbReference>
<feature type="transmembrane region" description="Helical" evidence="2">
    <location>
        <begin position="169"/>
        <end position="185"/>
    </location>
</feature>
<dbReference type="InterPro" id="IPR052901">
    <property type="entry name" value="Bact_TGase-like"/>
</dbReference>
<dbReference type="InterPro" id="IPR021878">
    <property type="entry name" value="TgpA_N"/>
</dbReference>
<gene>
    <name evidence="4" type="ORF">EDD58_108147</name>
</gene>
<dbReference type="EMBL" id="SMAG01000008">
    <property type="protein sequence ID" value="TCS93316.1"/>
    <property type="molecule type" value="Genomic_DNA"/>
</dbReference>
<feature type="transmembrane region" description="Helical" evidence="2">
    <location>
        <begin position="65"/>
        <end position="83"/>
    </location>
</feature>
<feature type="transmembrane region" description="Helical" evidence="2">
    <location>
        <begin position="145"/>
        <end position="163"/>
    </location>
</feature>
<evidence type="ECO:0000313" key="4">
    <source>
        <dbReference type="EMBL" id="TCS93316.1"/>
    </source>
</evidence>
<dbReference type="OrthoDB" id="9804872at2"/>
<dbReference type="Pfam" id="PF01841">
    <property type="entry name" value="Transglut_core"/>
    <property type="match status" value="1"/>
</dbReference>
<reference evidence="4 5" key="1">
    <citation type="submission" date="2019-03" db="EMBL/GenBank/DDBJ databases">
        <title>Genomic Encyclopedia of Type Strains, Phase IV (KMG-IV): sequencing the most valuable type-strain genomes for metagenomic binning, comparative biology and taxonomic classification.</title>
        <authorList>
            <person name="Goeker M."/>
        </authorList>
    </citation>
    <scope>NUCLEOTIDE SEQUENCE [LARGE SCALE GENOMIC DNA]</scope>
    <source>
        <strain evidence="4 5">DSM 45707</strain>
    </source>
</reference>
<keyword evidence="5" id="KW-1185">Reference proteome</keyword>
<protein>
    <submittedName>
        <fullName evidence="4">Transglutaminase-like putative cysteine protease</fullName>
    </submittedName>
</protein>
<keyword evidence="2" id="KW-0812">Transmembrane</keyword>
<feature type="compositionally biased region" description="Basic and acidic residues" evidence="1">
    <location>
        <begin position="605"/>
        <end position="617"/>
    </location>
</feature>
<dbReference type="SUPFAM" id="SSF54001">
    <property type="entry name" value="Cysteine proteinases"/>
    <property type="match status" value="1"/>
</dbReference>
<dbReference type="AlphaFoldDB" id="A0A4R3L743"/>
<keyword evidence="4" id="KW-0378">Hydrolase</keyword>
<evidence type="ECO:0000259" key="3">
    <source>
        <dbReference type="SMART" id="SM00460"/>
    </source>
</evidence>
<feature type="transmembrane region" description="Helical" evidence="2">
    <location>
        <begin position="15"/>
        <end position="32"/>
    </location>
</feature>
<feature type="region of interest" description="Disordered" evidence="1">
    <location>
        <begin position="605"/>
        <end position="627"/>
    </location>
</feature>
<organism evidence="4 5">
    <name type="scientific">Hazenella coriacea</name>
    <dbReference type="NCBI Taxonomy" id="1179467"/>
    <lineage>
        <taxon>Bacteria</taxon>
        <taxon>Bacillati</taxon>
        <taxon>Bacillota</taxon>
        <taxon>Bacilli</taxon>
        <taxon>Bacillales</taxon>
        <taxon>Thermoactinomycetaceae</taxon>
        <taxon>Hazenella</taxon>
    </lineage>
</organism>
<evidence type="ECO:0000313" key="5">
    <source>
        <dbReference type="Proteomes" id="UP000294937"/>
    </source>
</evidence>
<feature type="transmembrane region" description="Helical" evidence="2">
    <location>
        <begin position="38"/>
        <end position="58"/>
    </location>
</feature>
<dbReference type="Proteomes" id="UP000294937">
    <property type="component" value="Unassembled WGS sequence"/>
</dbReference>
<dbReference type="GO" id="GO:0008233">
    <property type="term" value="F:peptidase activity"/>
    <property type="evidence" value="ECO:0007669"/>
    <property type="project" value="UniProtKB-KW"/>
</dbReference>
<dbReference type="Pfam" id="PF11992">
    <property type="entry name" value="TgpA_N"/>
    <property type="match status" value="1"/>
</dbReference>
<dbReference type="PANTHER" id="PTHR42736:SF1">
    <property type="entry name" value="PROTEIN-GLUTAMINE GAMMA-GLUTAMYLTRANSFERASE"/>
    <property type="match status" value="1"/>
</dbReference>
<feature type="compositionally biased region" description="Polar residues" evidence="1">
    <location>
        <begin position="618"/>
        <end position="627"/>
    </location>
</feature>
<evidence type="ECO:0000256" key="2">
    <source>
        <dbReference type="SAM" id="Phobius"/>
    </source>
</evidence>
<feature type="domain" description="Transglutaminase-like" evidence="3">
    <location>
        <begin position="495"/>
        <end position="570"/>
    </location>
</feature>
<name>A0A4R3L743_9BACL</name>
<keyword evidence="2" id="KW-0472">Membrane</keyword>
<keyword evidence="4" id="KW-0645">Protease</keyword>
<dbReference type="InterPro" id="IPR002931">
    <property type="entry name" value="Transglutaminase-like"/>
</dbReference>
<proteinExistence type="predicted"/>
<comment type="caution">
    <text evidence="4">The sequence shown here is derived from an EMBL/GenBank/DDBJ whole genome shotgun (WGS) entry which is preliminary data.</text>
</comment>
<feature type="transmembrane region" description="Helical" evidence="2">
    <location>
        <begin position="206"/>
        <end position="225"/>
    </location>
</feature>
<dbReference type="GO" id="GO:0006508">
    <property type="term" value="P:proteolysis"/>
    <property type="evidence" value="ECO:0007669"/>
    <property type="project" value="UniProtKB-KW"/>
</dbReference>
<sequence length="749" mass="87126">MLTTVQQLSHFKKGILLLISWLLFWEGLHVFFKMTETIQIQFFFIGFILFTLVSLTSLSRWMKACLFISIIYLLLYLIFLSRWELLGDLSIDSVFFELVKEWNQLEGVTSFNSSEQKVLGSLLLFIILLWIAYIWVYLFLKKGNILIPFSLVLLLLIVINQSSEIELESTIVRVVIYLIGCMLWIRWEKWKTHVTNIHQARRSWKVGTFLLLILVMAASYVPPTFSSTEQPIWISLFESVEGSGEGITFPLLTPKRIGYSADDRKLGGPLKMDETVLFRAVSDQSYYWRGESKSVYTGQGWTSVEDVTMNQALNGWVNKDQLSPNEDFYNLFRHPAQENRVKIVWEEWKYSTLFVPGQLITLKLPEYKEKNPFTLIFSSEGFHVNQIRLDQGIKPVKLEMDTQIPLWDEEQLRELARGKARDDVDYSIAVSAIELPESVPKRIQNLTLQITEGYHGNYDRAKAIERYLKSSGHFQYDTEKVSHLPKGRDFVDHFLFDSKIGYCDHFSSSMVVMLRSVGIPARWVKGFAPGEAIFDPEANKYITTVRNKDAHSWVEVYLDGIGWIPFEPTPSFSTPIPSSMNEAPVESVDSGSDIEGQIPATIQQKQERLEKELEKGESTSSVKQGDSGSTWRWREVLLGLGLLLIIIGIGWKYRIHIQWLLLLRFREKGDHRTFFTAYESLLRWLANLRGKRAEHQTLREYWDQHPSPQEATILTKKYEKVRYGKYDKKENIWKATWDLWKKLIKQLRP</sequence>
<dbReference type="Gene3D" id="3.10.620.30">
    <property type="match status" value="1"/>
</dbReference>
<dbReference type="InterPro" id="IPR038765">
    <property type="entry name" value="Papain-like_cys_pep_sf"/>
</dbReference>
<keyword evidence="2" id="KW-1133">Transmembrane helix</keyword>
<feature type="transmembrane region" description="Helical" evidence="2">
    <location>
        <begin position="118"/>
        <end position="138"/>
    </location>
</feature>
<accession>A0A4R3L743</accession>